<keyword evidence="3 7" id="KW-0032">Aminotransferase</keyword>
<evidence type="ECO:0000256" key="4">
    <source>
        <dbReference type="ARBA" id="ARBA00022679"/>
    </source>
</evidence>
<evidence type="ECO:0000313" key="7">
    <source>
        <dbReference type="EMBL" id="KGQ03477.1"/>
    </source>
</evidence>
<dbReference type="GO" id="GO:0009098">
    <property type="term" value="P:L-leucine biosynthetic process"/>
    <property type="evidence" value="ECO:0007669"/>
    <property type="project" value="TreeGrafter"/>
</dbReference>
<dbReference type="Proteomes" id="UP000030106">
    <property type="component" value="Unassembled WGS sequence"/>
</dbReference>
<dbReference type="Gene3D" id="3.30.470.10">
    <property type="match status" value="1"/>
</dbReference>
<dbReference type="STRING" id="1245745.A0A0A2VAT9"/>
<reference evidence="7 8" key="1">
    <citation type="submission" date="2012-10" db="EMBL/GenBank/DDBJ databases">
        <title>Genome sequencing and analysis of entomopathogenic fungi Beauveria bassiana D1-5.</title>
        <authorList>
            <person name="Li Q."/>
            <person name="Wang L."/>
            <person name="Zhang Z."/>
            <person name="Wang Q."/>
            <person name="Ren J."/>
            <person name="Wang M."/>
            <person name="Xu W."/>
            <person name="Wang J."/>
            <person name="Lu Y."/>
            <person name="Du Q."/>
            <person name="Sun Z."/>
        </authorList>
    </citation>
    <scope>NUCLEOTIDE SEQUENCE [LARGE SCALE GENOMIC DNA]</scope>
    <source>
        <strain evidence="7 8">D1-5</strain>
    </source>
</reference>
<evidence type="ECO:0000256" key="3">
    <source>
        <dbReference type="ARBA" id="ARBA00022576"/>
    </source>
</evidence>
<sequence length="402" mass="44831">MVVTSTLSRLDASKLQVLQLSNPKSVPGPDDGSILDLKTTTDRMITVSWTAQNGWANPQLVPYGPLSLMPTASAIQYATECFEGMKLFRGHDGRLRLFRPLYNCQRMLRSAERISLPSFEPEEMLKLIRRLCFMEAPKWLPKDRTGSALYIRPTMIGTDSSLGFKVPEEAQLCIFMLYWPSPSMIPDNSLPVSRRGMRLVTSSKTAIRSWPGGTGQAKIGGNYGPTLLEHNKARARGYDQVLWLYGPDRRITEAGSTNFFVLWRTPTGQLELSTPPLDDEGLILAGNTRQTVLELFETSFEMLEPKSLEPCNVLEKRITMPEIESAVAQGRVLSAFVVGTAAWIQEVEEINVDGRQLRINVGKAPHVSFVREKLAGIMLGQVENGWAEVVEEPANLMEGEDE</sequence>
<dbReference type="GO" id="GO:0005739">
    <property type="term" value="C:mitochondrion"/>
    <property type="evidence" value="ECO:0007669"/>
    <property type="project" value="TreeGrafter"/>
</dbReference>
<dbReference type="Pfam" id="PF01063">
    <property type="entry name" value="Aminotran_4"/>
    <property type="match status" value="1"/>
</dbReference>
<organism evidence="7 8">
    <name type="scientific">Beauveria bassiana D1-5</name>
    <dbReference type="NCBI Taxonomy" id="1245745"/>
    <lineage>
        <taxon>Eukaryota</taxon>
        <taxon>Fungi</taxon>
        <taxon>Dikarya</taxon>
        <taxon>Ascomycota</taxon>
        <taxon>Pezizomycotina</taxon>
        <taxon>Sordariomycetes</taxon>
        <taxon>Hypocreomycetidae</taxon>
        <taxon>Hypocreales</taxon>
        <taxon>Cordycipitaceae</taxon>
        <taxon>Beauveria</taxon>
    </lineage>
</organism>
<proteinExistence type="inferred from homology"/>
<dbReference type="PIRSF" id="PIRSF006468">
    <property type="entry name" value="BCAT1"/>
    <property type="match status" value="1"/>
</dbReference>
<dbReference type="InterPro" id="IPR036038">
    <property type="entry name" value="Aminotransferase-like"/>
</dbReference>
<gene>
    <name evidence="7" type="ORF">BBAD15_g11306</name>
</gene>
<comment type="similarity">
    <text evidence="2">Belongs to the class-IV pyridoxal-phosphate-dependent aminotransferase family.</text>
</comment>
<feature type="modified residue" description="N6-(pyridoxal phosphate)lysine" evidence="6">
    <location>
        <position position="218"/>
    </location>
</feature>
<evidence type="ECO:0000256" key="5">
    <source>
        <dbReference type="ARBA" id="ARBA00022898"/>
    </source>
</evidence>
<dbReference type="AlphaFoldDB" id="A0A0A2VAT9"/>
<comment type="cofactor">
    <cofactor evidence="1">
        <name>pyridoxal 5'-phosphate</name>
        <dbReference type="ChEBI" id="CHEBI:597326"/>
    </cofactor>
</comment>
<keyword evidence="4 7" id="KW-0808">Transferase</keyword>
<dbReference type="HOGENOM" id="CLU_031922_0_0_1"/>
<comment type="caution">
    <text evidence="7">The sequence shown here is derived from an EMBL/GenBank/DDBJ whole genome shotgun (WGS) entry which is preliminary data.</text>
</comment>
<dbReference type="SUPFAM" id="SSF56752">
    <property type="entry name" value="D-aminoacid aminotransferase-like PLP-dependent enzymes"/>
    <property type="match status" value="1"/>
</dbReference>
<accession>A0A0A2VAT9</accession>
<dbReference type="Gene3D" id="3.20.10.10">
    <property type="entry name" value="D-amino Acid Aminotransferase, subunit A, domain 2"/>
    <property type="match status" value="1"/>
</dbReference>
<evidence type="ECO:0000313" key="8">
    <source>
        <dbReference type="Proteomes" id="UP000030106"/>
    </source>
</evidence>
<keyword evidence="5" id="KW-0663">Pyridoxal phosphate</keyword>
<dbReference type="InterPro" id="IPR001544">
    <property type="entry name" value="Aminotrans_IV"/>
</dbReference>
<dbReference type="InterPro" id="IPR043131">
    <property type="entry name" value="BCAT-like_N"/>
</dbReference>
<protein>
    <submittedName>
        <fullName evidence="7">Branched-chain-amino-acid aminotransferase</fullName>
    </submittedName>
</protein>
<dbReference type="GO" id="GO:0009099">
    <property type="term" value="P:L-valine biosynthetic process"/>
    <property type="evidence" value="ECO:0007669"/>
    <property type="project" value="TreeGrafter"/>
</dbReference>
<dbReference type="InterPro" id="IPR043132">
    <property type="entry name" value="BCAT-like_C"/>
</dbReference>
<dbReference type="InterPro" id="IPR005786">
    <property type="entry name" value="B_amino_transII"/>
</dbReference>
<dbReference type="eggNOG" id="KOG0975">
    <property type="taxonomic scope" value="Eukaryota"/>
</dbReference>
<dbReference type="EMBL" id="ANFO01001219">
    <property type="protein sequence ID" value="KGQ03477.1"/>
    <property type="molecule type" value="Genomic_DNA"/>
</dbReference>
<dbReference type="GO" id="GO:0004084">
    <property type="term" value="F:branched-chain-amino-acid transaminase activity"/>
    <property type="evidence" value="ECO:0007669"/>
    <property type="project" value="InterPro"/>
</dbReference>
<dbReference type="PANTHER" id="PTHR11825">
    <property type="entry name" value="SUBGROUP IIII AMINOTRANSFERASE"/>
    <property type="match status" value="1"/>
</dbReference>
<dbReference type="PANTHER" id="PTHR11825:SF69">
    <property type="entry name" value="BRANCHED-CHAIN-AMINO-ACID AMINOTRANSFERASE"/>
    <property type="match status" value="1"/>
</dbReference>
<name>A0A0A2VAT9_BEABA</name>
<evidence type="ECO:0000256" key="1">
    <source>
        <dbReference type="ARBA" id="ARBA00001933"/>
    </source>
</evidence>
<evidence type="ECO:0000256" key="6">
    <source>
        <dbReference type="PIRSR" id="PIRSR006468-1"/>
    </source>
</evidence>
<dbReference type="OrthoDB" id="1732691at2759"/>
<evidence type="ECO:0000256" key="2">
    <source>
        <dbReference type="ARBA" id="ARBA00009320"/>
    </source>
</evidence>